<comment type="subcellular location">
    <subcellularLocation>
        <location evidence="1">Membrane</location>
        <topology evidence="1">Single-pass membrane protein</topology>
    </subcellularLocation>
</comment>
<reference evidence="7 8" key="1">
    <citation type="journal article" date="2017" name="Nat. Ecol. Evol.">
        <title>Scallop genome provides insights into evolution of bilaterian karyotype and development.</title>
        <authorList>
            <person name="Wang S."/>
            <person name="Zhang J."/>
            <person name="Jiao W."/>
            <person name="Li J."/>
            <person name="Xun X."/>
            <person name="Sun Y."/>
            <person name="Guo X."/>
            <person name="Huan P."/>
            <person name="Dong B."/>
            <person name="Zhang L."/>
            <person name="Hu X."/>
            <person name="Sun X."/>
            <person name="Wang J."/>
            <person name="Zhao C."/>
            <person name="Wang Y."/>
            <person name="Wang D."/>
            <person name="Huang X."/>
            <person name="Wang R."/>
            <person name="Lv J."/>
            <person name="Li Y."/>
            <person name="Zhang Z."/>
            <person name="Liu B."/>
            <person name="Lu W."/>
            <person name="Hui Y."/>
            <person name="Liang J."/>
            <person name="Zhou Z."/>
            <person name="Hou R."/>
            <person name="Li X."/>
            <person name="Liu Y."/>
            <person name="Li H."/>
            <person name="Ning X."/>
            <person name="Lin Y."/>
            <person name="Zhao L."/>
            <person name="Xing Q."/>
            <person name="Dou J."/>
            <person name="Li Y."/>
            <person name="Mao J."/>
            <person name="Guo H."/>
            <person name="Dou H."/>
            <person name="Li T."/>
            <person name="Mu C."/>
            <person name="Jiang W."/>
            <person name="Fu Q."/>
            <person name="Fu X."/>
            <person name="Miao Y."/>
            <person name="Liu J."/>
            <person name="Yu Q."/>
            <person name="Li R."/>
            <person name="Liao H."/>
            <person name="Li X."/>
            <person name="Kong Y."/>
            <person name="Jiang Z."/>
            <person name="Chourrout D."/>
            <person name="Li R."/>
            <person name="Bao Z."/>
        </authorList>
    </citation>
    <scope>NUCLEOTIDE SEQUENCE [LARGE SCALE GENOMIC DNA]</scope>
    <source>
        <strain evidence="7 8">PY_sf001</strain>
    </source>
</reference>
<keyword evidence="2 6" id="KW-0812">Transmembrane</keyword>
<dbReference type="EMBL" id="NEDP02076702">
    <property type="protein sequence ID" value="OWF35854.1"/>
    <property type="molecule type" value="Genomic_DNA"/>
</dbReference>
<keyword evidence="4 6" id="KW-0472">Membrane</keyword>
<evidence type="ECO:0000256" key="1">
    <source>
        <dbReference type="ARBA" id="ARBA00004167"/>
    </source>
</evidence>
<evidence type="ECO:0000256" key="3">
    <source>
        <dbReference type="ARBA" id="ARBA00022989"/>
    </source>
</evidence>
<gene>
    <name evidence="7" type="ORF">KP79_PYT24337</name>
</gene>
<evidence type="ECO:0000256" key="2">
    <source>
        <dbReference type="ARBA" id="ARBA00022692"/>
    </source>
</evidence>
<keyword evidence="3 6" id="KW-1133">Transmembrane helix</keyword>
<comment type="caution">
    <text evidence="7">The sequence shown here is derived from an EMBL/GenBank/DDBJ whole genome shotgun (WGS) entry which is preliminary data.</text>
</comment>
<dbReference type="OrthoDB" id="10040049at2759"/>
<dbReference type="Proteomes" id="UP000242188">
    <property type="component" value="Unassembled WGS sequence"/>
</dbReference>
<evidence type="ECO:0000256" key="5">
    <source>
        <dbReference type="SAM" id="MobiDB-lite"/>
    </source>
</evidence>
<feature type="region of interest" description="Disordered" evidence="5">
    <location>
        <begin position="24"/>
        <end position="45"/>
    </location>
</feature>
<feature type="transmembrane region" description="Helical" evidence="6">
    <location>
        <begin position="218"/>
        <end position="240"/>
    </location>
</feature>
<evidence type="ECO:0000313" key="8">
    <source>
        <dbReference type="Proteomes" id="UP000242188"/>
    </source>
</evidence>
<dbReference type="InterPro" id="IPR051694">
    <property type="entry name" value="Immunoregulatory_rcpt-like"/>
</dbReference>
<organism evidence="7 8">
    <name type="scientific">Mizuhopecten yessoensis</name>
    <name type="common">Japanese scallop</name>
    <name type="synonym">Patinopecten yessoensis</name>
    <dbReference type="NCBI Taxonomy" id="6573"/>
    <lineage>
        <taxon>Eukaryota</taxon>
        <taxon>Metazoa</taxon>
        <taxon>Spiralia</taxon>
        <taxon>Lophotrochozoa</taxon>
        <taxon>Mollusca</taxon>
        <taxon>Bivalvia</taxon>
        <taxon>Autobranchia</taxon>
        <taxon>Pteriomorphia</taxon>
        <taxon>Pectinida</taxon>
        <taxon>Pectinoidea</taxon>
        <taxon>Pectinidae</taxon>
        <taxon>Mizuhopecten</taxon>
    </lineage>
</organism>
<evidence type="ECO:0000313" key="7">
    <source>
        <dbReference type="EMBL" id="OWF35854.1"/>
    </source>
</evidence>
<sequence>MPTTTSTIPTTTTTITTTTTTLPTITTTIPTPTTTIPTTTTTNPTTTSITTVVPTTSIARRRRRRCSIRFNIVIAISINIEDRNSDAFKTLELRIIVILRFLYRRVRGFILVNIISFRRGSLVVDHTIVTSDTPEATTDVTNALVDLASGGTVSYNNQSVTASGITLEADDGQEFNITAGEDRCDAFTLLSSCGQGRQCLVIDSQAVCVEPETLDGNGLVIGLAVGLPVLCTFLLFLMLFKCYRGRYEKDEPSKNDDSLAIYASNIRSRYNAGAPDWKQQPSFYLNRSWEGESSQSDAVPSFSYLDAFNQDRIIRKDIYNGFRFDMDKRKLRKLDLTETQSDV</sequence>
<keyword evidence="8" id="KW-1185">Reference proteome</keyword>
<evidence type="ECO:0000256" key="4">
    <source>
        <dbReference type="ARBA" id="ARBA00023136"/>
    </source>
</evidence>
<name>A0A210PH85_MIZYE</name>
<dbReference type="PANTHER" id="PTHR15549">
    <property type="entry name" value="PAIRED IMMUNOGLOBULIN-LIKE TYPE 2 RECEPTOR"/>
    <property type="match status" value="1"/>
</dbReference>
<evidence type="ECO:0000256" key="6">
    <source>
        <dbReference type="SAM" id="Phobius"/>
    </source>
</evidence>
<proteinExistence type="predicted"/>
<dbReference type="GO" id="GO:0071944">
    <property type="term" value="C:cell periphery"/>
    <property type="evidence" value="ECO:0007669"/>
    <property type="project" value="UniProtKB-ARBA"/>
</dbReference>
<accession>A0A210PH85</accession>
<protein>
    <submittedName>
        <fullName evidence="7">Uncharacterized protein</fullName>
    </submittedName>
</protein>
<dbReference type="AlphaFoldDB" id="A0A210PH85"/>
<dbReference type="GO" id="GO:0016020">
    <property type="term" value="C:membrane"/>
    <property type="evidence" value="ECO:0007669"/>
    <property type="project" value="UniProtKB-SubCell"/>
</dbReference>